<feature type="region of interest" description="Disordered" evidence="1">
    <location>
        <begin position="252"/>
        <end position="284"/>
    </location>
</feature>
<organism evidence="4 5">
    <name type="scientific">Aureobasidium pullulans</name>
    <name type="common">Black yeast</name>
    <name type="synonym">Pullularia pullulans</name>
    <dbReference type="NCBI Taxonomy" id="5580"/>
    <lineage>
        <taxon>Eukaryota</taxon>
        <taxon>Fungi</taxon>
        <taxon>Dikarya</taxon>
        <taxon>Ascomycota</taxon>
        <taxon>Pezizomycotina</taxon>
        <taxon>Dothideomycetes</taxon>
        <taxon>Dothideomycetidae</taxon>
        <taxon>Dothideales</taxon>
        <taxon>Saccotheciaceae</taxon>
        <taxon>Aureobasidium</taxon>
    </lineage>
</organism>
<feature type="chain" id="PRO_5020462420" description="Sld7 C-terminal domain-containing protein" evidence="2">
    <location>
        <begin position="17"/>
        <end position="524"/>
    </location>
</feature>
<dbReference type="AlphaFoldDB" id="A0A4T0CIV3"/>
<dbReference type="InterPro" id="IPR041260">
    <property type="entry name" value="Sld7_C"/>
</dbReference>
<dbReference type="Proteomes" id="UP000304947">
    <property type="component" value="Unassembled WGS sequence"/>
</dbReference>
<feature type="compositionally biased region" description="Polar residues" evidence="1">
    <location>
        <begin position="257"/>
        <end position="268"/>
    </location>
</feature>
<comment type="caution">
    <text evidence="4">The sequence shown here is derived from an EMBL/GenBank/DDBJ whole genome shotgun (WGS) entry which is preliminary data.</text>
</comment>
<evidence type="ECO:0000259" key="3">
    <source>
        <dbReference type="Pfam" id="PF18596"/>
    </source>
</evidence>
<dbReference type="EMBL" id="QZBU01001594">
    <property type="protein sequence ID" value="TIA47808.1"/>
    <property type="molecule type" value="Genomic_DNA"/>
</dbReference>
<evidence type="ECO:0000256" key="1">
    <source>
        <dbReference type="SAM" id="MobiDB-lite"/>
    </source>
</evidence>
<evidence type="ECO:0000313" key="5">
    <source>
        <dbReference type="Proteomes" id="UP000304947"/>
    </source>
</evidence>
<feature type="compositionally biased region" description="Low complexity" evidence="1">
    <location>
        <begin position="25"/>
        <end position="43"/>
    </location>
</feature>
<keyword evidence="2" id="KW-0732">Signal</keyword>
<proteinExistence type="predicted"/>
<accession>A0A4T0CIV3</accession>
<feature type="region of interest" description="Disordered" evidence="1">
    <location>
        <begin position="311"/>
        <end position="383"/>
    </location>
</feature>
<evidence type="ECO:0000256" key="2">
    <source>
        <dbReference type="SAM" id="SignalP"/>
    </source>
</evidence>
<reference evidence="4 5" key="1">
    <citation type="submission" date="2018-10" db="EMBL/GenBank/DDBJ databases">
        <title>Fifty Aureobasidium pullulans genomes reveal a recombining polyextremotolerant generalist.</title>
        <authorList>
            <person name="Gostincar C."/>
            <person name="Turk M."/>
            <person name="Zajc J."/>
            <person name="Gunde-Cimerman N."/>
        </authorList>
    </citation>
    <scope>NUCLEOTIDE SEQUENCE [LARGE SCALE GENOMIC DNA]</scope>
    <source>
        <strain evidence="4 5">EXF-3380</strain>
    </source>
</reference>
<dbReference type="Pfam" id="PF18596">
    <property type="entry name" value="Sld7_C"/>
    <property type="match status" value="1"/>
</dbReference>
<evidence type="ECO:0000313" key="4">
    <source>
        <dbReference type="EMBL" id="TIA47808.1"/>
    </source>
</evidence>
<feature type="compositionally biased region" description="Low complexity" evidence="1">
    <location>
        <begin position="311"/>
        <end position="327"/>
    </location>
</feature>
<gene>
    <name evidence="4" type="ORF">D6C83_05122</name>
</gene>
<name>A0A4T0CIV3_AURPU</name>
<feature type="signal peptide" evidence="2">
    <location>
        <begin position="1"/>
        <end position="16"/>
    </location>
</feature>
<protein>
    <recommendedName>
        <fullName evidence="3">Sld7 C-terminal domain-containing protein</fullName>
    </recommendedName>
</protein>
<feature type="domain" description="Sld7 C-terminal" evidence="3">
    <location>
        <begin position="389"/>
        <end position="485"/>
    </location>
</feature>
<feature type="region of interest" description="Disordered" evidence="1">
    <location>
        <begin position="25"/>
        <end position="119"/>
    </location>
</feature>
<sequence>MKSFSILAGLVGLASASNWNETWTHSSSSTSWSATDVTSSSSWVPEHKPTGWSSESSSSSVPAHKPTGWVPESSSSSVPVHKPTGWVPESSSSASVHKPSGWVPESSSSAPSWKPTGWVPEHSSSVSTVTKDNATSTLVTYVTTTVCPATTAIDMCNLLLSSNDAEEQGTEWWPSAALESPLGILAAVQVADSSSIPQPRTTEILFYAARRDVQRSPPTPPHNEASSSDMAFGLYALPLSSDLLLSNEVEVTPPSSPILSATDTSTPTGRFIPHPWDGPSLRQKRKTAIDSTFSAAEDHRRNLKRHLGASVAAAAASNSPSLPSLPRLKSEQSRGSVPLLTRPKSRSPSIASLRRENTGTAAETRRVSGLSRETPVPVTTQTAEEEALEKKNKDMISKVVLAGLRVWGFSSSSKRKKRASTSIASEPPTDPTEEARDEEYKLLYHHVYKSTCFAFRVGIAKQDLSGKEFADRVRDMVDSFLGIFCKDPLEKAVDGDEMKLDDVFKGAVVRTPKGELGEQERGLR</sequence>